<organism evidence="2 3">
    <name type="scientific">Desulfobulbus oralis</name>
    <dbReference type="NCBI Taxonomy" id="1986146"/>
    <lineage>
        <taxon>Bacteria</taxon>
        <taxon>Pseudomonadati</taxon>
        <taxon>Thermodesulfobacteriota</taxon>
        <taxon>Desulfobulbia</taxon>
        <taxon>Desulfobulbales</taxon>
        <taxon>Desulfobulbaceae</taxon>
        <taxon>Desulfobulbus</taxon>
    </lineage>
</organism>
<dbReference type="Gene3D" id="2.150.10.10">
    <property type="entry name" value="Serralysin-like metalloprotease, C-terminal"/>
    <property type="match status" value="2"/>
</dbReference>
<feature type="domain" description="Haemolysin-type calcium binding-related" evidence="1">
    <location>
        <begin position="244"/>
        <end position="283"/>
    </location>
</feature>
<evidence type="ECO:0000259" key="1">
    <source>
        <dbReference type="Pfam" id="PF06594"/>
    </source>
</evidence>
<gene>
    <name evidence="2" type="ORF">CAY53_01005</name>
</gene>
<reference evidence="2 3" key="1">
    <citation type="journal article" date="2018" name="MBio">
        <title>Insights into the evolution of host association through the isolation and characterization of a novel human periodontal pathobiont, Desulfobulbus oralis.</title>
        <authorList>
            <person name="Cross K.L."/>
            <person name="Chirania P."/>
            <person name="Xiong W."/>
            <person name="Beall C.J."/>
            <person name="Elkins J.G."/>
            <person name="Giannone R.J."/>
            <person name="Griffen A.L."/>
            <person name="Guss A.M."/>
            <person name="Hettich R.L."/>
            <person name="Joshi S.S."/>
            <person name="Mokrzan E.M."/>
            <person name="Martin R.K."/>
            <person name="Zhulin I.B."/>
            <person name="Leys E.J."/>
            <person name="Podar M."/>
        </authorList>
    </citation>
    <scope>NUCLEOTIDE SEQUENCE [LARGE SCALE GENOMIC DNA]</scope>
    <source>
        <strain evidence="2 3">ORNL</strain>
    </source>
</reference>
<dbReference type="Proteomes" id="UP000239867">
    <property type="component" value="Chromosome"/>
</dbReference>
<dbReference type="Gene3D" id="2.160.20.160">
    <property type="match status" value="2"/>
</dbReference>
<feature type="domain" description="Haemolysin-type calcium binding-related" evidence="1">
    <location>
        <begin position="628"/>
        <end position="668"/>
    </location>
</feature>
<protein>
    <recommendedName>
        <fullName evidence="1">Haemolysin-type calcium binding-related domain-containing protein</fullName>
    </recommendedName>
</protein>
<dbReference type="Pfam" id="PF06594">
    <property type="entry name" value="HCBP_related"/>
    <property type="match status" value="4"/>
</dbReference>
<accession>A0A2L1GKN5</accession>
<dbReference type="PRINTS" id="PR00313">
    <property type="entry name" value="CABNDNGRPT"/>
</dbReference>
<proteinExistence type="predicted"/>
<name>A0A2L1GKN5_9BACT</name>
<dbReference type="InterPro" id="IPR011049">
    <property type="entry name" value="Serralysin-like_metalloprot_C"/>
</dbReference>
<evidence type="ECO:0000313" key="3">
    <source>
        <dbReference type="Proteomes" id="UP000239867"/>
    </source>
</evidence>
<feature type="domain" description="Haemolysin-type calcium binding-related" evidence="1">
    <location>
        <begin position="52"/>
        <end position="91"/>
    </location>
</feature>
<dbReference type="EMBL" id="CP021255">
    <property type="protein sequence ID" value="AVD70232.1"/>
    <property type="molecule type" value="Genomic_DNA"/>
</dbReference>
<dbReference type="KEGG" id="deo:CAY53_01005"/>
<evidence type="ECO:0000313" key="2">
    <source>
        <dbReference type="EMBL" id="AVD70232.1"/>
    </source>
</evidence>
<feature type="domain" description="Haemolysin-type calcium binding-related" evidence="1">
    <location>
        <begin position="436"/>
        <end position="475"/>
    </location>
</feature>
<dbReference type="InterPro" id="IPR010566">
    <property type="entry name" value="Haemolys_ca-bd"/>
</dbReference>
<keyword evidence="3" id="KW-1185">Reference proteome</keyword>
<dbReference type="AlphaFoldDB" id="A0A2L1GKN5"/>
<sequence length="816" mass="86258">MRGGAGSDEYLIQAGSGETVIDLDGDEKSTDTLRFGAGIGLSDIRLEKSGYDLIIRVGESGQSVKLADWYYVNADRRVDVFAFADGRSLSWQELLAQKAVTLATEGGQLDGNEGVDDVLRGSTVAKAGSTETLRGLGGGDRLYAGLSSTASLYGGRDDDQLFTNAAATKSYLYGEEGDDLLVNQSGSAATTQMRGGAGSDEYLIQAGSGETVIDLDGDEKSTDTLRFGEGIGLSDISLEKSGYDLIIRVGEGGQSVKLADWYYVHADRRVDVFAFADGRSLSWQELLAQKAVSLAMEGGQLDGNEGVDDVLRGSTVAKAGSTETLRGLGGRDRLYAGLSSTASLYGGRDDDQLFTNAAATKSYLYGEEGDDLLVNQSGSAATTRMRGGAGSDEYLIQAGSGETVIDLDGDEKSTDTLRFGEGIGLSDISLEKSGYDLIIRVGEGGQSVKLADWYYVHADRRVDVFAFADGRSLSWQELLAQKAVTLAMEGGQLDGNEGVDDVLRGSTVAKAGSTETLRGLGGRDRLYAGLSQTASLYGGRDDDQLFTNAAATKSYLYGEEGDDLLVNQSGSAATTRMRGGAGSDEYLIQAGSGETVIELDGDEKSTDTLRFGEGIGLSDISLEKSGYDLIIRIGESGQSVKLEYWYYPSYADRRVDVFAFADGKSLSWQELLAQKAVSAANGGYLQGNEGLGDILSGGSKSTVLTGGSGADVFLFRDALDETNNVDRITDFKPGEDKLHLSRSVFTALSEAGPLADSLFVANATGSALDDRDCILYNTTTGALLYDPDGTGAGAAIQFARLDSRPELKASDFFVVK</sequence>
<dbReference type="SUPFAM" id="SSF51120">
    <property type="entry name" value="beta-Roll"/>
    <property type="match status" value="5"/>
</dbReference>